<dbReference type="Proteomes" id="UP001212152">
    <property type="component" value="Unassembled WGS sequence"/>
</dbReference>
<sequence>MPLLDLDLVLEAYPANGRDDLSVCLLLPTADPPLLPAVHLDDFTATRTRQLEYLLAKHLWGTRRWREAFHRCIDAETLVHKPSMAPLALGNKRSFTVAFDGDKTAEMQRRPAGPAGLKSAENDAGAEAVQNDLTVEDLDLQYEKEYALARLQQEEELQAVLSRQLHASRHLVAGRTTHADGHTWRSLAWQGLLSHSLKTSKRINSVPLGSIQVVARTSNHPPLPSQLNKIEINKIVNFDFATNVKNILWLSDLCKGPMPKFVLRAEADNWSTEFAKLVESSIHARKAQVADLNDITGKSPRQLVMIPLVFVQRPINAHRNLARLLDRPLHSFLAILRNAPAVPNDGAYAESWNFVPNPLYQLPVAVFANPSAKYAANIPFYASRTNRIYTANFNYNAHRTKIDFCFDRVASPRSKTSTTPPVSFVPRDPAVLSQLKPNSPSSTLPPLALVNPFPIPPMEVPPVPASAAPSQDPNATLLAKILSDLQDKEGRGGESVQIVAALQSMVARKQPEAKDPRLPPTGE</sequence>
<evidence type="ECO:0000313" key="3">
    <source>
        <dbReference type="Proteomes" id="UP001212152"/>
    </source>
</evidence>
<evidence type="ECO:0000256" key="1">
    <source>
        <dbReference type="SAM" id="MobiDB-lite"/>
    </source>
</evidence>
<protein>
    <submittedName>
        <fullName evidence="2">Uncharacterized protein</fullName>
    </submittedName>
</protein>
<name>A0AAD5TLH7_9FUNG</name>
<reference evidence="2" key="1">
    <citation type="submission" date="2020-05" db="EMBL/GenBank/DDBJ databases">
        <title>Phylogenomic resolution of chytrid fungi.</title>
        <authorList>
            <person name="Stajich J.E."/>
            <person name="Amses K."/>
            <person name="Simmons R."/>
            <person name="Seto K."/>
            <person name="Myers J."/>
            <person name="Bonds A."/>
            <person name="Quandt C.A."/>
            <person name="Barry K."/>
            <person name="Liu P."/>
            <person name="Grigoriev I."/>
            <person name="Longcore J.E."/>
            <person name="James T.Y."/>
        </authorList>
    </citation>
    <scope>NUCLEOTIDE SEQUENCE</scope>
    <source>
        <strain evidence="2">JEL0379</strain>
    </source>
</reference>
<organism evidence="2 3">
    <name type="scientific">Geranomyces variabilis</name>
    <dbReference type="NCBI Taxonomy" id="109894"/>
    <lineage>
        <taxon>Eukaryota</taxon>
        <taxon>Fungi</taxon>
        <taxon>Fungi incertae sedis</taxon>
        <taxon>Chytridiomycota</taxon>
        <taxon>Chytridiomycota incertae sedis</taxon>
        <taxon>Chytridiomycetes</taxon>
        <taxon>Spizellomycetales</taxon>
        <taxon>Powellomycetaceae</taxon>
        <taxon>Geranomyces</taxon>
    </lineage>
</organism>
<gene>
    <name evidence="2" type="ORF">HDU87_003789</name>
</gene>
<proteinExistence type="predicted"/>
<accession>A0AAD5TLH7</accession>
<keyword evidence="3" id="KW-1185">Reference proteome</keyword>
<dbReference type="EMBL" id="JADGJQ010000029">
    <property type="protein sequence ID" value="KAJ3178012.1"/>
    <property type="molecule type" value="Genomic_DNA"/>
</dbReference>
<comment type="caution">
    <text evidence="2">The sequence shown here is derived from an EMBL/GenBank/DDBJ whole genome shotgun (WGS) entry which is preliminary data.</text>
</comment>
<feature type="region of interest" description="Disordered" evidence="1">
    <location>
        <begin position="106"/>
        <end position="125"/>
    </location>
</feature>
<evidence type="ECO:0000313" key="2">
    <source>
        <dbReference type="EMBL" id="KAJ3178012.1"/>
    </source>
</evidence>
<dbReference type="AlphaFoldDB" id="A0AAD5TLH7"/>